<evidence type="ECO:0000259" key="6">
    <source>
        <dbReference type="Pfam" id="PF01266"/>
    </source>
</evidence>
<proteinExistence type="inferred from homology"/>
<feature type="domain" description="FAD dependent oxidoreductase" evidence="6">
    <location>
        <begin position="7"/>
        <end position="388"/>
    </location>
</feature>
<sequence length="439" mass="48460">MATSSPVLIIGAGAFGLSTALHLSRAGYTDITVLDKDDSVPPRYSAANDLNKIVRAEYEDAFYRDLTLEAIEAWRKPLFAPYYHQTGFLHCVSKAAPEKAVETMKRFWESAEKHSEMCQQLVTMNTRKDIIDQVWQFQDGPLTGWRGYLNRYAGYAQSGRALAAVYRELCKVGVKFHLGSGNEVTQITYDKTVSTNGGVKAARGVRTANGSFYPAKLVIVAAGAWLPQLIPEIGSQVVAKSWSVAHVKLTEEEASALKGIPVTYARDLGFFFEPDPTTNLLKLCPMGGGFINTDPKTGLSLPPKGYSRSAFMPEDDEKKVRQLLSHTLPHLATRPLVNKLLCWFADTSDSDYIIDYVPNTASSVIVMSGDSGHGFKMFPIVGSWVTDLLGAKDGEQHETRWRWKAAKAQGSSSDWGEDVSWRVGETREFSSIEPTVSKL</sequence>
<dbReference type="GO" id="GO:0050660">
    <property type="term" value="F:flavin adenine dinucleotide binding"/>
    <property type="evidence" value="ECO:0007669"/>
    <property type="project" value="InterPro"/>
</dbReference>
<dbReference type="KEGG" id="pchm:VFPPC_14816"/>
<dbReference type="Pfam" id="PF01266">
    <property type="entry name" value="DAO"/>
    <property type="match status" value="1"/>
</dbReference>
<dbReference type="SUPFAM" id="SSF51905">
    <property type="entry name" value="FAD/NAD(P)-binding domain"/>
    <property type="match status" value="1"/>
</dbReference>
<comment type="caution">
    <text evidence="7">The sequence shown here is derived from an EMBL/GenBank/DDBJ whole genome shotgun (WGS) entry which is preliminary data.</text>
</comment>
<evidence type="ECO:0000313" key="8">
    <source>
        <dbReference type="Proteomes" id="UP000078397"/>
    </source>
</evidence>
<dbReference type="PANTHER" id="PTHR10961:SF26">
    <property type="entry name" value="L-SACCHAROPINE OXIDASE"/>
    <property type="match status" value="1"/>
</dbReference>
<name>A0A179F4J0_METCM</name>
<dbReference type="GeneID" id="28856578"/>
<keyword evidence="3" id="KW-0285">Flavoprotein</keyword>
<dbReference type="RefSeq" id="XP_018138235.1">
    <property type="nucleotide sequence ID" value="XM_018292584.1"/>
</dbReference>
<comment type="cofactor">
    <cofactor evidence="1">
        <name>FAD</name>
        <dbReference type="ChEBI" id="CHEBI:57692"/>
    </cofactor>
</comment>
<evidence type="ECO:0000256" key="2">
    <source>
        <dbReference type="ARBA" id="ARBA00010989"/>
    </source>
</evidence>
<dbReference type="AlphaFoldDB" id="A0A179F4J0"/>
<keyword evidence="5" id="KW-0560">Oxidoreductase</keyword>
<organism evidence="7 8">
    <name type="scientific">Pochonia chlamydosporia 170</name>
    <dbReference type="NCBI Taxonomy" id="1380566"/>
    <lineage>
        <taxon>Eukaryota</taxon>
        <taxon>Fungi</taxon>
        <taxon>Dikarya</taxon>
        <taxon>Ascomycota</taxon>
        <taxon>Pezizomycotina</taxon>
        <taxon>Sordariomycetes</taxon>
        <taxon>Hypocreomycetidae</taxon>
        <taxon>Hypocreales</taxon>
        <taxon>Clavicipitaceae</taxon>
        <taxon>Pochonia</taxon>
    </lineage>
</organism>
<dbReference type="PRINTS" id="PR00420">
    <property type="entry name" value="RNGMNOXGNASE"/>
</dbReference>
<dbReference type="GO" id="GO:0051698">
    <property type="term" value="F:saccharopine oxidase activity"/>
    <property type="evidence" value="ECO:0007669"/>
    <property type="project" value="TreeGrafter"/>
</dbReference>
<dbReference type="EMBL" id="LSBJ02000009">
    <property type="protein sequence ID" value="OAQ60325.1"/>
    <property type="molecule type" value="Genomic_DNA"/>
</dbReference>
<dbReference type="Gene3D" id="3.30.9.10">
    <property type="entry name" value="D-Amino Acid Oxidase, subunit A, domain 2"/>
    <property type="match status" value="1"/>
</dbReference>
<dbReference type="PANTHER" id="PTHR10961">
    <property type="entry name" value="PEROXISOMAL SARCOSINE OXIDASE"/>
    <property type="match status" value="1"/>
</dbReference>
<evidence type="ECO:0000256" key="3">
    <source>
        <dbReference type="ARBA" id="ARBA00022630"/>
    </source>
</evidence>
<dbReference type="STRING" id="1380566.A0A179F4J0"/>
<dbReference type="OrthoDB" id="2219495at2759"/>
<keyword evidence="4" id="KW-0274">FAD</keyword>
<dbReference type="Proteomes" id="UP000078397">
    <property type="component" value="Unassembled WGS sequence"/>
</dbReference>
<comment type="similarity">
    <text evidence="2">Belongs to the MSOX/MTOX family.</text>
</comment>
<dbReference type="InterPro" id="IPR006076">
    <property type="entry name" value="FAD-dep_OxRdtase"/>
</dbReference>
<dbReference type="GO" id="GO:0008115">
    <property type="term" value="F:sarcosine oxidase activity"/>
    <property type="evidence" value="ECO:0007669"/>
    <property type="project" value="TreeGrafter"/>
</dbReference>
<gene>
    <name evidence="7" type="ORF">VFPPC_14816</name>
</gene>
<evidence type="ECO:0000313" key="7">
    <source>
        <dbReference type="EMBL" id="OAQ60325.1"/>
    </source>
</evidence>
<reference evidence="7 8" key="1">
    <citation type="journal article" date="2016" name="PLoS Pathog.">
        <title>Biosynthesis of antibiotic leucinostatins in bio-control fungus Purpureocillium lilacinum and their inhibition on phytophthora revealed by genome mining.</title>
        <authorList>
            <person name="Wang G."/>
            <person name="Liu Z."/>
            <person name="Lin R."/>
            <person name="Li E."/>
            <person name="Mao Z."/>
            <person name="Ling J."/>
            <person name="Yang Y."/>
            <person name="Yin W.B."/>
            <person name="Xie B."/>
        </authorList>
    </citation>
    <scope>NUCLEOTIDE SEQUENCE [LARGE SCALE GENOMIC DNA]</scope>
    <source>
        <strain evidence="7">170</strain>
    </source>
</reference>
<dbReference type="Gene3D" id="3.50.50.60">
    <property type="entry name" value="FAD/NAD(P)-binding domain"/>
    <property type="match status" value="1"/>
</dbReference>
<keyword evidence="8" id="KW-1185">Reference proteome</keyword>
<evidence type="ECO:0000256" key="1">
    <source>
        <dbReference type="ARBA" id="ARBA00001974"/>
    </source>
</evidence>
<evidence type="ECO:0000256" key="4">
    <source>
        <dbReference type="ARBA" id="ARBA00022827"/>
    </source>
</evidence>
<dbReference type="InterPro" id="IPR045170">
    <property type="entry name" value="MTOX"/>
</dbReference>
<evidence type="ECO:0000256" key="5">
    <source>
        <dbReference type="ARBA" id="ARBA00023002"/>
    </source>
</evidence>
<accession>A0A179F4J0</accession>
<protein>
    <submittedName>
        <fullName evidence="7">Sarcosine oxidase</fullName>
    </submittedName>
</protein>
<dbReference type="InterPro" id="IPR036188">
    <property type="entry name" value="FAD/NAD-bd_sf"/>
</dbReference>